<dbReference type="Pfam" id="PF05713">
    <property type="entry name" value="MobC"/>
    <property type="match status" value="1"/>
</dbReference>
<evidence type="ECO:0000313" key="3">
    <source>
        <dbReference type="Proteomes" id="UP001431902"/>
    </source>
</evidence>
<name>A0ABT6X5U8_9BURK</name>
<evidence type="ECO:0000259" key="1">
    <source>
        <dbReference type="Pfam" id="PF05713"/>
    </source>
</evidence>
<keyword evidence="3" id="KW-1185">Reference proteome</keyword>
<sequence>MRATDTIVDNRDARICIRLGSLCGVLKALCIQQDVSLNDEIRDMVAAVLAKPDALNLQVIDDDDRIRVNLGALRADFAQWCKSHGLTEKAGLRWVVAQKFEQLIGNLKNDPQRQIPSAPAEIGLISPPGQAIVGIQEEAHEPSRLRLRLKASELEAVTRLAEQRRVSPQRLVTQLLRAFLLKSAVFSEQETVDMGAVNLSLMRIGNNLNQIAKQLNAQAVSTSRPGEGAYSEFEATHLEIRQCLAQLDCHVKTCANALALSRERWRIELKD</sequence>
<reference evidence="2" key="1">
    <citation type="submission" date="2023-05" db="EMBL/GenBank/DDBJ databases">
        <title>Limnohabitans sp. strain HM2-2 Genome sequencing and assembly.</title>
        <authorList>
            <person name="Jung Y."/>
        </authorList>
    </citation>
    <scope>NUCLEOTIDE SEQUENCE</scope>
    <source>
        <strain evidence="2">HM2-2</strain>
    </source>
</reference>
<accession>A0ABT6X5U8</accession>
<feature type="domain" description="Bacterial mobilisation" evidence="1">
    <location>
        <begin position="201"/>
        <end position="219"/>
    </location>
</feature>
<dbReference type="InterPro" id="IPR008687">
    <property type="entry name" value="MobC"/>
</dbReference>
<gene>
    <name evidence="2" type="primary">mobC</name>
    <name evidence="2" type="ORF">QLQ16_06540</name>
</gene>
<organism evidence="2 3">
    <name type="scientific">Limnohabitans lacus</name>
    <dbReference type="NCBI Taxonomy" id="3045173"/>
    <lineage>
        <taxon>Bacteria</taxon>
        <taxon>Pseudomonadati</taxon>
        <taxon>Pseudomonadota</taxon>
        <taxon>Betaproteobacteria</taxon>
        <taxon>Burkholderiales</taxon>
        <taxon>Comamonadaceae</taxon>
        <taxon>Limnohabitans</taxon>
    </lineage>
</organism>
<comment type="caution">
    <text evidence="2">The sequence shown here is derived from an EMBL/GenBank/DDBJ whole genome shotgun (WGS) entry which is preliminary data.</text>
</comment>
<dbReference type="Proteomes" id="UP001431902">
    <property type="component" value="Unassembled WGS sequence"/>
</dbReference>
<protein>
    <submittedName>
        <fullName evidence="2">Plasmid mobilization relaxosome protein MobC</fullName>
    </submittedName>
</protein>
<dbReference type="EMBL" id="JASGBH010000004">
    <property type="protein sequence ID" value="MDI9233489.1"/>
    <property type="molecule type" value="Genomic_DNA"/>
</dbReference>
<proteinExistence type="predicted"/>
<evidence type="ECO:0000313" key="2">
    <source>
        <dbReference type="EMBL" id="MDI9233489.1"/>
    </source>
</evidence>